<evidence type="ECO:0000313" key="3">
    <source>
        <dbReference type="EMBL" id="SDK52756.1"/>
    </source>
</evidence>
<keyword evidence="4" id="KW-1185">Reference proteome</keyword>
<feature type="transmembrane region" description="Helical" evidence="2">
    <location>
        <begin position="136"/>
        <end position="155"/>
    </location>
</feature>
<dbReference type="AlphaFoldDB" id="A0A1G9CMG1"/>
<sequence length="163" mass="17173">MSAQLYPAAKDLAKVLWQHHTLYRERDGGMVIRGEHVQRWISLGVAGTRGDVRIRAGLILDGGTTAPARTETVVPLAAGTAELAAACRRLLADLTSAAEPPTVYEPVRGSSRRPRAPKPPKAPKGSRPGRSRGRKAVTWVVAVAAASVVTLYALASYSAAIGG</sequence>
<proteinExistence type="predicted"/>
<evidence type="ECO:0000313" key="4">
    <source>
        <dbReference type="Proteomes" id="UP000199155"/>
    </source>
</evidence>
<accession>A0A1G9CMG1</accession>
<gene>
    <name evidence="3" type="ORF">SAMN05421806_108206</name>
</gene>
<evidence type="ECO:0000256" key="2">
    <source>
        <dbReference type="SAM" id="Phobius"/>
    </source>
</evidence>
<keyword evidence="2" id="KW-0812">Transmembrane</keyword>
<dbReference type="Proteomes" id="UP000199155">
    <property type="component" value="Unassembled WGS sequence"/>
</dbReference>
<feature type="region of interest" description="Disordered" evidence="1">
    <location>
        <begin position="102"/>
        <end position="132"/>
    </location>
</feature>
<name>A0A1G9CMG1_9ACTN</name>
<reference evidence="3 4" key="1">
    <citation type="submission" date="2016-10" db="EMBL/GenBank/DDBJ databases">
        <authorList>
            <person name="de Groot N.N."/>
        </authorList>
    </citation>
    <scope>NUCLEOTIDE SEQUENCE [LARGE SCALE GENOMIC DNA]</scope>
    <source>
        <strain evidence="3 4">CGMCC 4.5727</strain>
    </source>
</reference>
<keyword evidence="2" id="KW-0472">Membrane</keyword>
<dbReference type="EMBL" id="FNFF01000008">
    <property type="protein sequence ID" value="SDK52756.1"/>
    <property type="molecule type" value="Genomic_DNA"/>
</dbReference>
<protein>
    <submittedName>
        <fullName evidence="3">Uncharacterized protein</fullName>
    </submittedName>
</protein>
<evidence type="ECO:0000256" key="1">
    <source>
        <dbReference type="SAM" id="MobiDB-lite"/>
    </source>
</evidence>
<organism evidence="3 4">
    <name type="scientific">Streptomyces indicus</name>
    <dbReference type="NCBI Taxonomy" id="417292"/>
    <lineage>
        <taxon>Bacteria</taxon>
        <taxon>Bacillati</taxon>
        <taxon>Actinomycetota</taxon>
        <taxon>Actinomycetes</taxon>
        <taxon>Kitasatosporales</taxon>
        <taxon>Streptomycetaceae</taxon>
        <taxon>Streptomyces</taxon>
    </lineage>
</organism>
<keyword evidence="2" id="KW-1133">Transmembrane helix</keyword>
<dbReference type="RefSeq" id="WP_245769446.1">
    <property type="nucleotide sequence ID" value="NZ_FNFF01000008.1"/>
</dbReference>